<keyword evidence="2" id="KW-0472">Membrane</keyword>
<reference evidence="4" key="1">
    <citation type="submission" date="2022-08" db="UniProtKB">
        <authorList>
            <consortium name="EnsemblMetazoa"/>
        </authorList>
    </citation>
    <scope>IDENTIFICATION</scope>
    <source>
        <strain evidence="4">05x7-T-G4-1.051#20</strain>
    </source>
</reference>
<accession>A0A8W8JIX7</accession>
<name>A0A8W8JIX7_MAGGI</name>
<dbReference type="Gene3D" id="2.60.120.290">
    <property type="entry name" value="Spermadhesin, CUB domain"/>
    <property type="match status" value="1"/>
</dbReference>
<dbReference type="Proteomes" id="UP000005408">
    <property type="component" value="Unassembled WGS sequence"/>
</dbReference>
<evidence type="ECO:0000256" key="2">
    <source>
        <dbReference type="SAM" id="Phobius"/>
    </source>
</evidence>
<evidence type="ECO:0000313" key="4">
    <source>
        <dbReference type="EnsemblMetazoa" id="G18746.1:cds"/>
    </source>
</evidence>
<protein>
    <recommendedName>
        <fullName evidence="3">CUB domain-containing protein</fullName>
    </recommendedName>
</protein>
<keyword evidence="5" id="KW-1185">Reference proteome</keyword>
<feature type="transmembrane region" description="Helical" evidence="2">
    <location>
        <begin position="28"/>
        <end position="46"/>
    </location>
</feature>
<dbReference type="SUPFAM" id="SSF49854">
    <property type="entry name" value="Spermadhesin, CUB domain"/>
    <property type="match status" value="1"/>
</dbReference>
<evidence type="ECO:0000256" key="1">
    <source>
        <dbReference type="ARBA" id="ARBA00023157"/>
    </source>
</evidence>
<dbReference type="InterPro" id="IPR035914">
    <property type="entry name" value="Sperma_CUB_dom_sf"/>
</dbReference>
<dbReference type="AlphaFoldDB" id="A0A8W8JIX7"/>
<proteinExistence type="predicted"/>
<dbReference type="EnsemblMetazoa" id="G18746.1">
    <property type="protein sequence ID" value="G18746.1:cds"/>
    <property type="gene ID" value="G18746"/>
</dbReference>
<keyword evidence="2" id="KW-1133">Transmembrane helix</keyword>
<dbReference type="SMART" id="SM00042">
    <property type="entry name" value="CUB"/>
    <property type="match status" value="1"/>
</dbReference>
<organism evidence="4 5">
    <name type="scientific">Magallana gigas</name>
    <name type="common">Pacific oyster</name>
    <name type="synonym">Crassostrea gigas</name>
    <dbReference type="NCBI Taxonomy" id="29159"/>
    <lineage>
        <taxon>Eukaryota</taxon>
        <taxon>Metazoa</taxon>
        <taxon>Spiralia</taxon>
        <taxon>Lophotrochozoa</taxon>
        <taxon>Mollusca</taxon>
        <taxon>Bivalvia</taxon>
        <taxon>Autobranchia</taxon>
        <taxon>Pteriomorphia</taxon>
        <taxon>Ostreida</taxon>
        <taxon>Ostreoidea</taxon>
        <taxon>Ostreidae</taxon>
        <taxon>Magallana</taxon>
    </lineage>
</organism>
<sequence length="382" mass="42945">MRYICYETSKKDLTNLVISGNDLIMEEFVFVAFGAIISVVYGDIILQTDKFCSICNEEYCRNPAYYLTKYNFQNPNDNLGYENVRSQSLTFYQDSRNCIVSIKGKPEHQIEATLEVLDIDAYHGPVGANGIPSYCKDFLKLFNGPRVDNARLIPGFPPGGLCGTIRSSADFPNVRSFKTTQNELTVQFVTDNKKDSKIGFNLRIRQYPYSNPGNLYPDGSNPGGWNDGSFNEFQNNWDEQIVIPGGVGPGSGNDYDTEQNGLTCYSCDYCNVEPFKPEDTGVGTKSGCHVCSKEWDDEYQVAQRKCYSQIQYYQVLQTLGTVAEPVTDYIGCKKHITLYQRAVNYCFCKSNKCNGGSPVIHSPLVITFGLLLVKVLTTYYRL</sequence>
<feature type="domain" description="CUB" evidence="3">
    <location>
        <begin position="55"/>
        <end position="207"/>
    </location>
</feature>
<keyword evidence="1" id="KW-1015">Disulfide bond</keyword>
<dbReference type="InterPro" id="IPR000859">
    <property type="entry name" value="CUB_dom"/>
</dbReference>
<evidence type="ECO:0000259" key="3">
    <source>
        <dbReference type="SMART" id="SM00042"/>
    </source>
</evidence>
<evidence type="ECO:0000313" key="5">
    <source>
        <dbReference type="Proteomes" id="UP000005408"/>
    </source>
</evidence>
<keyword evidence="2" id="KW-0812">Transmembrane</keyword>